<evidence type="ECO:0000313" key="3">
    <source>
        <dbReference type="Proteomes" id="UP000733379"/>
    </source>
</evidence>
<feature type="transmembrane region" description="Helical" evidence="1">
    <location>
        <begin position="452"/>
        <end position="476"/>
    </location>
</feature>
<sequence length="553" mass="57470">MTTATLAGPAGRASETSRGASEFTGTWRLFRLYLRRDRIVLPLWVILLSLPLGSVYVKATQKVYSTPDQIRHFVHSVNTSPAQLAMYGPAYNETSGAAAGLWKAGMFFTIIGIATILTVIRHTRAEEETGREELLASTRLGRLANLTAALLVACLGALATGLLGAASIKGAGVDGHGALAFGLALAGSGIVFAAVAAVAAQLSASARTTRGIAFVVLAVTYTLRAIGDARASNGPADPLSWLAPQGWSIQVRALSGDHWWVLLLHVAATIVLTGVAYALLSRRDIGAGLIAERPGAPAASENLAGPFGLAWRLQRGTLIAWTVGLGLYGLVIGSIIHGIGNEIGGSKSVEDIVTRMGGASGLEDAFITTGYQMLGLAAAAYAISAVLRLNSEESADRAEIVLTGVVGRIRWVASHLLYALLGPVIVLGVSGLLGGLAYGIAAHDVSGKLPRVLGAAMVQLPAVWLFAGAAVLLFGLLPRWASLAWGVFTAGVALYLLGSIAGIPQWVLDIDPYSHLPKLPSAPFTATPVVVLVVIAAVLAGIGLVAFRRRDLR</sequence>
<comment type="caution">
    <text evidence="2">The sequence shown here is derived from an EMBL/GenBank/DDBJ whole genome shotgun (WGS) entry which is preliminary data.</text>
</comment>
<feature type="transmembrane region" description="Helical" evidence="1">
    <location>
        <begin position="143"/>
        <end position="166"/>
    </location>
</feature>
<gene>
    <name evidence="2" type="ORF">KO481_17525</name>
</gene>
<proteinExistence type="predicted"/>
<name>A0ABS6AZ37_9NOCA</name>
<accession>A0ABS6AZ37</accession>
<keyword evidence="1" id="KW-1133">Transmembrane helix</keyword>
<feature type="transmembrane region" description="Helical" evidence="1">
    <location>
        <begin position="483"/>
        <end position="506"/>
    </location>
</feature>
<feature type="transmembrane region" description="Helical" evidence="1">
    <location>
        <begin position="416"/>
        <end position="440"/>
    </location>
</feature>
<dbReference type="Proteomes" id="UP000733379">
    <property type="component" value="Unassembled WGS sequence"/>
</dbReference>
<evidence type="ECO:0000256" key="1">
    <source>
        <dbReference type="SAM" id="Phobius"/>
    </source>
</evidence>
<feature type="transmembrane region" description="Helical" evidence="1">
    <location>
        <begin position="365"/>
        <end position="387"/>
    </location>
</feature>
<feature type="transmembrane region" description="Helical" evidence="1">
    <location>
        <begin position="101"/>
        <end position="122"/>
    </location>
</feature>
<feature type="transmembrane region" description="Helical" evidence="1">
    <location>
        <begin position="211"/>
        <end position="227"/>
    </location>
</feature>
<feature type="transmembrane region" description="Helical" evidence="1">
    <location>
        <begin position="39"/>
        <end position="57"/>
    </location>
</feature>
<feature type="transmembrane region" description="Helical" evidence="1">
    <location>
        <begin position="259"/>
        <end position="280"/>
    </location>
</feature>
<feature type="transmembrane region" description="Helical" evidence="1">
    <location>
        <begin position="178"/>
        <end position="199"/>
    </location>
</feature>
<keyword evidence="1" id="KW-0812">Transmembrane</keyword>
<organism evidence="2 3">
    <name type="scientific">Nocardia albiluteola</name>
    <dbReference type="NCBI Taxonomy" id="2842303"/>
    <lineage>
        <taxon>Bacteria</taxon>
        <taxon>Bacillati</taxon>
        <taxon>Actinomycetota</taxon>
        <taxon>Actinomycetes</taxon>
        <taxon>Mycobacteriales</taxon>
        <taxon>Nocardiaceae</taxon>
        <taxon>Nocardia</taxon>
    </lineage>
</organism>
<evidence type="ECO:0000313" key="2">
    <source>
        <dbReference type="EMBL" id="MBU3063321.1"/>
    </source>
</evidence>
<feature type="transmembrane region" description="Helical" evidence="1">
    <location>
        <begin position="526"/>
        <end position="547"/>
    </location>
</feature>
<reference evidence="2 3" key="1">
    <citation type="submission" date="2021-06" db="EMBL/GenBank/DDBJ databases">
        <title>Actinomycetes sequencing.</title>
        <authorList>
            <person name="Shan Q."/>
        </authorList>
    </citation>
    <scope>NUCLEOTIDE SEQUENCE [LARGE SCALE GENOMIC DNA]</scope>
    <source>
        <strain evidence="2 3">NEAU-G5</strain>
    </source>
</reference>
<feature type="transmembrane region" description="Helical" evidence="1">
    <location>
        <begin position="318"/>
        <end position="339"/>
    </location>
</feature>
<dbReference type="EMBL" id="JAHKNI010000005">
    <property type="protein sequence ID" value="MBU3063321.1"/>
    <property type="molecule type" value="Genomic_DNA"/>
</dbReference>
<keyword evidence="1" id="KW-0472">Membrane</keyword>
<keyword evidence="3" id="KW-1185">Reference proteome</keyword>
<dbReference type="RefSeq" id="WP_215918219.1">
    <property type="nucleotide sequence ID" value="NZ_JAHKNI010000005.1"/>
</dbReference>
<protein>
    <submittedName>
        <fullName evidence="2">ABC transporter permease</fullName>
    </submittedName>
</protein>